<evidence type="ECO:0000256" key="1">
    <source>
        <dbReference type="ARBA" id="ARBA00003937"/>
    </source>
</evidence>
<evidence type="ECO:0000256" key="2">
    <source>
        <dbReference type="ARBA" id="ARBA00004993"/>
    </source>
</evidence>
<evidence type="ECO:0000256" key="10">
    <source>
        <dbReference type="ARBA" id="ARBA00049176"/>
    </source>
</evidence>
<dbReference type="Pfam" id="PF01648">
    <property type="entry name" value="ACPS"/>
    <property type="match status" value="1"/>
</dbReference>
<evidence type="ECO:0000313" key="15">
    <source>
        <dbReference type="Proteomes" id="UP000786875"/>
    </source>
</evidence>
<reference evidence="14 15" key="1">
    <citation type="submission" date="2020-04" db="EMBL/GenBank/DDBJ databases">
        <title>Genome sequencing of Rosenbergiella species.</title>
        <authorList>
            <person name="Alvarez-Perez S."/>
            <person name="Lievens B."/>
        </authorList>
    </citation>
    <scope>NUCLEOTIDE SEQUENCE [LARGE SCALE GENOMIC DNA]</scope>
    <source>
        <strain evidence="14 15">CdVSA20.1</strain>
    </source>
</reference>
<evidence type="ECO:0000259" key="13">
    <source>
        <dbReference type="Pfam" id="PF17837"/>
    </source>
</evidence>
<keyword evidence="15" id="KW-1185">Reference proteome</keyword>
<dbReference type="GO" id="GO:0016740">
    <property type="term" value="F:transferase activity"/>
    <property type="evidence" value="ECO:0007669"/>
    <property type="project" value="UniProtKB-KW"/>
</dbReference>
<evidence type="ECO:0000256" key="6">
    <source>
        <dbReference type="ARBA" id="ARBA00022679"/>
    </source>
</evidence>
<evidence type="ECO:0000256" key="3">
    <source>
        <dbReference type="ARBA" id="ARBA00008342"/>
    </source>
</evidence>
<keyword evidence="7" id="KW-0259">Enterobactin biosynthesis</keyword>
<evidence type="ECO:0000256" key="5">
    <source>
        <dbReference type="ARBA" id="ARBA00019087"/>
    </source>
</evidence>
<organism evidence="14 15">
    <name type="scientific">Rosenbergiella australiborealis</name>
    <dbReference type="NCBI Taxonomy" id="1544696"/>
    <lineage>
        <taxon>Bacteria</taxon>
        <taxon>Pseudomonadati</taxon>
        <taxon>Pseudomonadota</taxon>
        <taxon>Gammaproteobacteria</taxon>
        <taxon>Enterobacterales</taxon>
        <taxon>Erwiniaceae</taxon>
        <taxon>Rosenbergiella</taxon>
    </lineage>
</organism>
<evidence type="ECO:0000256" key="7">
    <source>
        <dbReference type="ARBA" id="ARBA00023191"/>
    </source>
</evidence>
<sequence length="242" mass="27438">MSPLLPPNFNVEQLDSYQAFIPHAEFCYSPYCTACCQFSIDALTPMVIQSLGFTLPQTLKQAVKKRQAEYLASRWLVAKLLLPENKSFQLLNRADRSPIWPLGFSGSLSHHDHKAFVVLDASPALVGNDIERMLTEDKAKELQSMIMNDAEFDLLMTSGFSSAQATTLLFSLKETVYKAVYPEVQTLFGFEQVILTAINPINNIATVKLSRLARPNEYPEYWPINYCLTINEVMSWTVMKRL</sequence>
<evidence type="ECO:0000256" key="4">
    <source>
        <dbReference type="ARBA" id="ARBA00011503"/>
    </source>
</evidence>
<evidence type="ECO:0000256" key="8">
    <source>
        <dbReference type="ARBA" id="ARBA00029894"/>
    </source>
</evidence>
<gene>
    <name evidence="14" type="ORF">HGT73_05165</name>
</gene>
<comment type="caution">
    <text evidence="14">The sequence shown here is derived from an EMBL/GenBank/DDBJ whole genome shotgun (WGS) entry which is preliminary data.</text>
</comment>
<comment type="catalytic activity">
    <reaction evidence="10">
        <text>apo-[aryl-carrier protein] + CoA = holo-[aryl-carrier protein] + adenosine 3',5'-bisphosphate + H(+)</text>
        <dbReference type="Rhea" id="RHEA:48404"/>
        <dbReference type="Rhea" id="RHEA-COMP:15903"/>
        <dbReference type="Rhea" id="RHEA-COMP:17557"/>
        <dbReference type="ChEBI" id="CHEBI:15378"/>
        <dbReference type="ChEBI" id="CHEBI:29999"/>
        <dbReference type="ChEBI" id="CHEBI:57287"/>
        <dbReference type="ChEBI" id="CHEBI:58343"/>
        <dbReference type="ChEBI" id="CHEBI:64479"/>
    </reaction>
</comment>
<comment type="catalytic activity">
    <reaction evidence="11">
        <text>apo-[peptidyl-carrier protein] + CoA = holo-[peptidyl-carrier protein] + adenosine 3',5'-bisphosphate + H(+)</text>
        <dbReference type="Rhea" id="RHEA:46228"/>
        <dbReference type="Rhea" id="RHEA-COMP:11479"/>
        <dbReference type="Rhea" id="RHEA-COMP:11480"/>
        <dbReference type="ChEBI" id="CHEBI:15378"/>
        <dbReference type="ChEBI" id="CHEBI:29999"/>
        <dbReference type="ChEBI" id="CHEBI:57287"/>
        <dbReference type="ChEBI" id="CHEBI:58343"/>
        <dbReference type="ChEBI" id="CHEBI:64479"/>
    </reaction>
</comment>
<proteinExistence type="inferred from homology"/>
<evidence type="ECO:0000259" key="12">
    <source>
        <dbReference type="Pfam" id="PF01648"/>
    </source>
</evidence>
<dbReference type="RefSeq" id="WP_214212598.1">
    <property type="nucleotide sequence ID" value="NZ_JABBFO010000003.1"/>
</dbReference>
<feature type="domain" description="4'-phosphopantetheinyl transferase" evidence="12">
    <location>
        <begin position="126"/>
        <end position="196"/>
    </location>
</feature>
<name>A0ABS5T3Q4_9GAMM</name>
<evidence type="ECO:0000256" key="11">
    <source>
        <dbReference type="ARBA" id="ARBA00049191"/>
    </source>
</evidence>
<dbReference type="InterPro" id="IPR037143">
    <property type="entry name" value="4-PPantetheinyl_Trfase_dom_sf"/>
</dbReference>
<dbReference type="EMBL" id="JABBFO010000003">
    <property type="protein sequence ID" value="MBT0726777.1"/>
    <property type="molecule type" value="Genomic_DNA"/>
</dbReference>
<protein>
    <recommendedName>
        <fullName evidence="5">Enterobactin synthase component D</fullName>
    </recommendedName>
    <alternativeName>
        <fullName evidence="8">4'-phosphopantetheinyl transferase EntD</fullName>
    </alternativeName>
    <alternativeName>
        <fullName evidence="9">Enterochelin synthase D</fullName>
    </alternativeName>
</protein>
<evidence type="ECO:0000256" key="9">
    <source>
        <dbReference type="ARBA" id="ARBA00031996"/>
    </source>
</evidence>
<dbReference type="PRINTS" id="PR01399">
    <property type="entry name" value="ENTSNTHTASED"/>
</dbReference>
<comment type="function">
    <text evidence="1">Involved in the biosynthesis of the siderophore enterobactin (enterochelin), which is a macrocyclic trimeric lactone of N-(2,3-dihydroxybenzoyl)-serine. The serine trilactone serves as a scaffolding for the three catechol functionalities that provide hexadentate coordination for the tightly ligated iron(2+) atoms. Plays an essential role in the assembly of the enterobactin by catalyzing the transfer of the 4'-phosphopantetheine (Ppant) moiety from coenzyme A to the apo-domains of both EntB (ArCP domain) and EntF (PCP domain) to yield their holo-forms which make them competent for the activation of 2,3-dihydroxybenzoate (DHB) and L-serine, respectively.</text>
</comment>
<evidence type="ECO:0000313" key="14">
    <source>
        <dbReference type="EMBL" id="MBT0726777.1"/>
    </source>
</evidence>
<accession>A0ABS5T3Q4</accession>
<dbReference type="PANTHER" id="PTHR38096">
    <property type="entry name" value="ENTEROBACTIN SYNTHASE COMPONENT D"/>
    <property type="match status" value="1"/>
</dbReference>
<dbReference type="SUPFAM" id="SSF56214">
    <property type="entry name" value="4'-phosphopantetheinyl transferase"/>
    <property type="match status" value="1"/>
</dbReference>
<comment type="pathway">
    <text evidence="2">Siderophore biosynthesis; enterobactin biosynthesis.</text>
</comment>
<dbReference type="Proteomes" id="UP000786875">
    <property type="component" value="Unassembled WGS sequence"/>
</dbReference>
<dbReference type="InterPro" id="IPR008278">
    <property type="entry name" value="4-PPantetheinyl_Trfase_dom"/>
</dbReference>
<comment type="subunit">
    <text evidence="4">EntB, EntD, EntE, and EntF form a multienzyme complex called enterobactin synthase.</text>
</comment>
<dbReference type="Pfam" id="PF17837">
    <property type="entry name" value="4PPT_N"/>
    <property type="match status" value="1"/>
</dbReference>
<dbReference type="InterPro" id="IPR041354">
    <property type="entry name" value="4PPT_N"/>
</dbReference>
<keyword evidence="6 14" id="KW-0808">Transferase</keyword>
<dbReference type="PANTHER" id="PTHR38096:SF1">
    <property type="entry name" value="ENTEROBACTIN SYNTHASE COMPONENT D"/>
    <property type="match status" value="1"/>
</dbReference>
<dbReference type="InterPro" id="IPR003542">
    <property type="entry name" value="Enbac_synth_compD-like"/>
</dbReference>
<comment type="similarity">
    <text evidence="3">Belongs to the P-Pant transferase superfamily. EntD family.</text>
</comment>
<feature type="domain" description="4'-phosphopantetheinyl transferase N-terminal" evidence="13">
    <location>
        <begin position="57"/>
        <end position="118"/>
    </location>
</feature>